<evidence type="ECO:0000313" key="2">
    <source>
        <dbReference type="Proteomes" id="UP000621307"/>
    </source>
</evidence>
<sequence length="68" mass="7674">MTFCLRLCDRLTCGYYRVSLHGEDLGDWSELGVLGVLSGLQHEFYRGRLVPSLAATTPQSPNNKFNRL</sequence>
<evidence type="ECO:0000313" key="1">
    <source>
        <dbReference type="EMBL" id="MBD2255352.1"/>
    </source>
</evidence>
<comment type="caution">
    <text evidence="1">The sequence shown here is derived from an EMBL/GenBank/DDBJ whole genome shotgun (WGS) entry which is preliminary data.</text>
</comment>
<protein>
    <submittedName>
        <fullName evidence="1">Uncharacterized protein</fullName>
    </submittedName>
</protein>
<accession>A0ABR8BPZ8</accession>
<dbReference type="Proteomes" id="UP000621307">
    <property type="component" value="Unassembled WGS sequence"/>
</dbReference>
<dbReference type="EMBL" id="JACJQL010000090">
    <property type="protein sequence ID" value="MBD2255352.1"/>
    <property type="molecule type" value="Genomic_DNA"/>
</dbReference>
<gene>
    <name evidence="1" type="ORF">H6G14_29495</name>
</gene>
<keyword evidence="2" id="KW-1185">Reference proteome</keyword>
<proteinExistence type="predicted"/>
<name>A0ABR8BPZ8_9NOSO</name>
<organism evidence="1 2">
    <name type="scientific">Nostoc parmelioides FACHB-3921</name>
    <dbReference type="NCBI Taxonomy" id="2692909"/>
    <lineage>
        <taxon>Bacteria</taxon>
        <taxon>Bacillati</taxon>
        <taxon>Cyanobacteriota</taxon>
        <taxon>Cyanophyceae</taxon>
        <taxon>Nostocales</taxon>
        <taxon>Nostocaceae</taxon>
        <taxon>Nostoc</taxon>
    </lineage>
</organism>
<reference evidence="1 2" key="1">
    <citation type="journal article" date="2020" name="ISME J.">
        <title>Comparative genomics reveals insights into cyanobacterial evolution and habitat adaptation.</title>
        <authorList>
            <person name="Chen M.Y."/>
            <person name="Teng W.K."/>
            <person name="Zhao L."/>
            <person name="Hu C.X."/>
            <person name="Zhou Y.K."/>
            <person name="Han B.P."/>
            <person name="Song L.R."/>
            <person name="Shu W.S."/>
        </authorList>
    </citation>
    <scope>NUCLEOTIDE SEQUENCE [LARGE SCALE GENOMIC DNA]</scope>
    <source>
        <strain evidence="1 2">FACHB-3921</strain>
    </source>
</reference>
<dbReference type="RefSeq" id="WP_190572187.1">
    <property type="nucleotide sequence ID" value="NZ_JACJQL010000090.1"/>
</dbReference>